<feature type="region of interest" description="Disordered" evidence="1">
    <location>
        <begin position="1"/>
        <end position="30"/>
    </location>
</feature>
<dbReference type="OrthoDB" id="2523383at2759"/>
<evidence type="ECO:0000313" key="2">
    <source>
        <dbReference type="EMBL" id="KAF5351458.1"/>
    </source>
</evidence>
<gene>
    <name evidence="2" type="ORF">D9757_012060</name>
</gene>
<dbReference type="EMBL" id="JAACJN010000285">
    <property type="protein sequence ID" value="KAF5351458.1"/>
    <property type="molecule type" value="Genomic_DNA"/>
</dbReference>
<sequence>MLHQIPPQPIAFNRSSSAHARPAPPASSVKLPEHLTRPQFVEVSPAAIAAAAPDLANVPLDYVRRRLRSEAPQMMAGLSSLAPSHIPKTLPRSHLPPSLSIPIRAPSSAVQPTYPTHVLAVSSSKSSHDSQATMVPIHSLMLAAQCAHLPELRTGRAGLSHSLQLPVIPMSIPSPAAFTVLHAFMYDHRLDRVLKHLFPLPPNFLANMSHSAVRATQQSPQTLHQLSLFLCDASSCDLQKLTTHASHVRDLWQDMVSLGMFNVELWDTIDLAWDVLIGAMNLAVMRK</sequence>
<reference evidence="2 3" key="1">
    <citation type="journal article" date="2020" name="ISME J.">
        <title>Uncovering the hidden diversity of litter-decomposition mechanisms in mushroom-forming fungi.</title>
        <authorList>
            <person name="Floudas D."/>
            <person name="Bentzer J."/>
            <person name="Ahren D."/>
            <person name="Johansson T."/>
            <person name="Persson P."/>
            <person name="Tunlid A."/>
        </authorList>
    </citation>
    <scope>NUCLEOTIDE SEQUENCE [LARGE SCALE GENOMIC DNA]</scope>
    <source>
        <strain evidence="2 3">CBS 406.79</strain>
    </source>
</reference>
<evidence type="ECO:0008006" key="4">
    <source>
        <dbReference type="Google" id="ProtNLM"/>
    </source>
</evidence>
<keyword evidence="3" id="KW-1185">Reference proteome</keyword>
<organism evidence="2 3">
    <name type="scientific">Collybiopsis confluens</name>
    <dbReference type="NCBI Taxonomy" id="2823264"/>
    <lineage>
        <taxon>Eukaryota</taxon>
        <taxon>Fungi</taxon>
        <taxon>Dikarya</taxon>
        <taxon>Basidiomycota</taxon>
        <taxon>Agaricomycotina</taxon>
        <taxon>Agaricomycetes</taxon>
        <taxon>Agaricomycetidae</taxon>
        <taxon>Agaricales</taxon>
        <taxon>Marasmiineae</taxon>
        <taxon>Omphalotaceae</taxon>
        <taxon>Collybiopsis</taxon>
    </lineage>
</organism>
<comment type="caution">
    <text evidence="2">The sequence shown here is derived from an EMBL/GenBank/DDBJ whole genome shotgun (WGS) entry which is preliminary data.</text>
</comment>
<name>A0A8H5D2C5_9AGAR</name>
<protein>
    <recommendedName>
        <fullName evidence="4">Clp1-like protein</fullName>
    </recommendedName>
</protein>
<accession>A0A8H5D2C5</accession>
<evidence type="ECO:0000256" key="1">
    <source>
        <dbReference type="SAM" id="MobiDB-lite"/>
    </source>
</evidence>
<proteinExistence type="predicted"/>
<dbReference type="Proteomes" id="UP000518752">
    <property type="component" value="Unassembled WGS sequence"/>
</dbReference>
<dbReference type="AlphaFoldDB" id="A0A8H5D2C5"/>
<evidence type="ECO:0000313" key="3">
    <source>
        <dbReference type="Proteomes" id="UP000518752"/>
    </source>
</evidence>